<evidence type="ECO:0000313" key="3">
    <source>
        <dbReference type="Proteomes" id="UP000283269"/>
    </source>
</evidence>
<dbReference type="Proteomes" id="UP000283269">
    <property type="component" value="Unassembled WGS sequence"/>
</dbReference>
<feature type="compositionally biased region" description="Polar residues" evidence="1">
    <location>
        <begin position="86"/>
        <end position="95"/>
    </location>
</feature>
<dbReference type="OrthoDB" id="5569309at2759"/>
<proteinExistence type="predicted"/>
<evidence type="ECO:0000256" key="1">
    <source>
        <dbReference type="SAM" id="MobiDB-lite"/>
    </source>
</evidence>
<evidence type="ECO:0000313" key="2">
    <source>
        <dbReference type="EMBL" id="PPQ93900.1"/>
    </source>
</evidence>
<feature type="region of interest" description="Disordered" evidence="1">
    <location>
        <begin position="1"/>
        <end position="126"/>
    </location>
</feature>
<dbReference type="STRING" id="93625.A0A409XT59"/>
<reference evidence="2 3" key="1">
    <citation type="journal article" date="2018" name="Evol. Lett.">
        <title>Horizontal gene cluster transfer increased hallucinogenic mushroom diversity.</title>
        <authorList>
            <person name="Reynolds H.T."/>
            <person name="Vijayakumar V."/>
            <person name="Gluck-Thaler E."/>
            <person name="Korotkin H.B."/>
            <person name="Matheny P.B."/>
            <person name="Slot J.C."/>
        </authorList>
    </citation>
    <scope>NUCLEOTIDE SEQUENCE [LARGE SCALE GENOMIC DNA]</scope>
    <source>
        <strain evidence="2 3">2631</strain>
    </source>
</reference>
<feature type="compositionally biased region" description="Acidic residues" evidence="1">
    <location>
        <begin position="30"/>
        <end position="56"/>
    </location>
</feature>
<feature type="compositionally biased region" description="Polar residues" evidence="1">
    <location>
        <begin position="62"/>
        <end position="77"/>
    </location>
</feature>
<dbReference type="InParanoid" id="A0A409XT59"/>
<comment type="caution">
    <text evidence="2">The sequence shown here is derived from an EMBL/GenBank/DDBJ whole genome shotgun (WGS) entry which is preliminary data.</text>
</comment>
<gene>
    <name evidence="2" type="ORF">CVT25_007853</name>
</gene>
<name>A0A409XT59_PSICY</name>
<dbReference type="EMBL" id="NHYD01000577">
    <property type="protein sequence ID" value="PPQ93900.1"/>
    <property type="molecule type" value="Genomic_DNA"/>
</dbReference>
<sequence length="442" mass="49014">MRGWEVTTDAAADGGNDLGEDAASNGNRMEEEEEGQSDEEEDDEEESEEEGEETGEMMDQVQEATGNTNDADQQSMAVTAGHHMNVVNSQFGTHSDTSDCMRPHTSSSPTPTPPPSGSKSPIDSLLRAPLPQRGRSANASAQSKQINKLLRPMAHNATRAELIELNLALQAELSVQELGLIKLQQSQKSSKRKAVKFDHDYLTGAESLSLRKVQTAQHEEKEKKKAASKKKQTAKNLEAVAKRAAIYNNPTHIFSGSLKSQSKNDLITIATILELDTNGTKDVLSERIETYFRYHPEEKVSERFCGLFNSTRRGARRDQTANLPDGTENIPPTYPNLSHPLPIASQAVAGPSRSQPQTHPNEYRHQPYQVHVAHLPAPHYPVPDIPHHLANPLHSRLPAHLTDPCYNQYHISHSTYTQPQFQLMPLSNVNDNQFSQYNSSQL</sequence>
<protein>
    <submittedName>
        <fullName evidence="2">Uncharacterized protein</fullName>
    </submittedName>
</protein>
<accession>A0A409XT59</accession>
<dbReference type="AlphaFoldDB" id="A0A409XT59"/>
<keyword evidence="3" id="KW-1185">Reference proteome</keyword>
<organism evidence="2 3">
    <name type="scientific">Psilocybe cyanescens</name>
    <dbReference type="NCBI Taxonomy" id="93625"/>
    <lineage>
        <taxon>Eukaryota</taxon>
        <taxon>Fungi</taxon>
        <taxon>Dikarya</taxon>
        <taxon>Basidiomycota</taxon>
        <taxon>Agaricomycotina</taxon>
        <taxon>Agaricomycetes</taxon>
        <taxon>Agaricomycetidae</taxon>
        <taxon>Agaricales</taxon>
        <taxon>Agaricineae</taxon>
        <taxon>Strophariaceae</taxon>
        <taxon>Psilocybe</taxon>
    </lineage>
</organism>